<dbReference type="Gene3D" id="3.40.250.10">
    <property type="entry name" value="Rhodanese-like domain"/>
    <property type="match status" value="1"/>
</dbReference>
<keyword evidence="4" id="KW-1185">Reference proteome</keyword>
<evidence type="ECO:0000256" key="1">
    <source>
        <dbReference type="SAM" id="SignalP"/>
    </source>
</evidence>
<name>A0A1X7DNN4_9BACT</name>
<evidence type="ECO:0000313" key="3">
    <source>
        <dbReference type="EMBL" id="SMF18746.1"/>
    </source>
</evidence>
<keyword evidence="3" id="KW-0808">Transferase</keyword>
<dbReference type="OrthoDB" id="9800872at2"/>
<evidence type="ECO:0000259" key="2">
    <source>
        <dbReference type="PROSITE" id="PS50206"/>
    </source>
</evidence>
<dbReference type="Proteomes" id="UP000192906">
    <property type="component" value="Unassembled WGS sequence"/>
</dbReference>
<feature type="chain" id="PRO_5012982189" evidence="1">
    <location>
        <begin position="27"/>
        <end position="144"/>
    </location>
</feature>
<feature type="signal peptide" evidence="1">
    <location>
        <begin position="1"/>
        <end position="26"/>
    </location>
</feature>
<dbReference type="STRING" id="1519643.SAMN06295933_2106"/>
<dbReference type="SUPFAM" id="SSF52821">
    <property type="entry name" value="Rhodanese/Cell cycle control phosphatase"/>
    <property type="match status" value="1"/>
</dbReference>
<protein>
    <submittedName>
        <fullName evidence="3">Rhodanese-related sulfurtransferase</fullName>
    </submittedName>
</protein>
<dbReference type="InterPro" id="IPR036873">
    <property type="entry name" value="Rhodanese-like_dom_sf"/>
</dbReference>
<dbReference type="RefSeq" id="WP_085101919.1">
    <property type="nucleotide sequence ID" value="NZ_FWZU01000003.1"/>
</dbReference>
<dbReference type="InterPro" id="IPR001763">
    <property type="entry name" value="Rhodanese-like_dom"/>
</dbReference>
<reference evidence="4" key="1">
    <citation type="submission" date="2017-04" db="EMBL/GenBank/DDBJ databases">
        <authorList>
            <person name="Varghese N."/>
            <person name="Submissions S."/>
        </authorList>
    </citation>
    <scope>NUCLEOTIDE SEQUENCE [LARGE SCALE GENOMIC DNA]</scope>
    <source>
        <strain evidence="4">K3S</strain>
    </source>
</reference>
<dbReference type="CDD" id="cd00158">
    <property type="entry name" value="RHOD"/>
    <property type="match status" value="1"/>
</dbReference>
<dbReference type="PROSITE" id="PS50206">
    <property type="entry name" value="RHODANESE_3"/>
    <property type="match status" value="1"/>
</dbReference>
<dbReference type="Pfam" id="PF00581">
    <property type="entry name" value="Rhodanese"/>
    <property type="match status" value="1"/>
</dbReference>
<evidence type="ECO:0000313" key="4">
    <source>
        <dbReference type="Proteomes" id="UP000192906"/>
    </source>
</evidence>
<dbReference type="SMART" id="SM00450">
    <property type="entry name" value="RHOD"/>
    <property type="match status" value="1"/>
</dbReference>
<dbReference type="GO" id="GO:0016740">
    <property type="term" value="F:transferase activity"/>
    <property type="evidence" value="ECO:0007669"/>
    <property type="project" value="UniProtKB-KW"/>
</dbReference>
<dbReference type="AlphaFoldDB" id="A0A1X7DNN4"/>
<dbReference type="EMBL" id="FWZU01000003">
    <property type="protein sequence ID" value="SMF18746.1"/>
    <property type="molecule type" value="Genomic_DNA"/>
</dbReference>
<organism evidence="3 4">
    <name type="scientific">Desulfovibrio gilichinskyi</name>
    <dbReference type="NCBI Taxonomy" id="1519643"/>
    <lineage>
        <taxon>Bacteria</taxon>
        <taxon>Pseudomonadati</taxon>
        <taxon>Thermodesulfobacteriota</taxon>
        <taxon>Desulfovibrionia</taxon>
        <taxon>Desulfovibrionales</taxon>
        <taxon>Desulfovibrionaceae</taxon>
        <taxon>Desulfovibrio</taxon>
    </lineage>
</organism>
<accession>A0A1X7DNN4</accession>
<keyword evidence="1" id="KW-0732">Signal</keyword>
<feature type="domain" description="Rhodanese" evidence="2">
    <location>
        <begin position="45"/>
        <end position="143"/>
    </location>
</feature>
<sequence length="144" mass="15546">MFAPKKILCTCSAVLMILLIASAAFAMKDQYNYMSSDSLQNAIDQNAAVTIVDIQIADEFNVHHIKGAIETCAFPVKSSEDKAKLDAALPELKSSTKPVVVICPRGQGGAERTVDYLNANGVPSYRLFILTNGQGGWNHAVETK</sequence>
<gene>
    <name evidence="3" type="ORF">SAMN06295933_2106</name>
</gene>
<proteinExistence type="predicted"/>